<dbReference type="InterPro" id="IPR000847">
    <property type="entry name" value="LysR_HTH_N"/>
</dbReference>
<evidence type="ECO:0000256" key="1">
    <source>
        <dbReference type="ARBA" id="ARBA00009437"/>
    </source>
</evidence>
<dbReference type="PANTHER" id="PTHR30118">
    <property type="entry name" value="HTH-TYPE TRANSCRIPTIONAL REGULATOR LEUO-RELATED"/>
    <property type="match status" value="1"/>
</dbReference>
<feature type="domain" description="HTH lysR-type" evidence="5">
    <location>
        <begin position="6"/>
        <end position="63"/>
    </location>
</feature>
<dbReference type="InterPro" id="IPR050389">
    <property type="entry name" value="LysR-type_TF"/>
</dbReference>
<evidence type="ECO:0000259" key="5">
    <source>
        <dbReference type="PROSITE" id="PS50931"/>
    </source>
</evidence>
<reference evidence="6 7" key="1">
    <citation type="submission" date="2019-06" db="EMBL/GenBank/DDBJ databases">
        <title>Whole genome sequence for Cellvibrionaceae sp. R142.</title>
        <authorList>
            <person name="Wang G."/>
        </authorList>
    </citation>
    <scope>NUCLEOTIDE SEQUENCE [LARGE SCALE GENOMIC DNA]</scope>
    <source>
        <strain evidence="6 7">R142</strain>
    </source>
</reference>
<dbReference type="PRINTS" id="PR00039">
    <property type="entry name" value="HTHLYSR"/>
</dbReference>
<protein>
    <submittedName>
        <fullName evidence="6">LysR family transcriptional regulator</fullName>
    </submittedName>
</protein>
<evidence type="ECO:0000313" key="7">
    <source>
        <dbReference type="Proteomes" id="UP000319732"/>
    </source>
</evidence>
<dbReference type="Pfam" id="PF03466">
    <property type="entry name" value="LysR_substrate"/>
    <property type="match status" value="1"/>
</dbReference>
<evidence type="ECO:0000256" key="2">
    <source>
        <dbReference type="ARBA" id="ARBA00023015"/>
    </source>
</evidence>
<dbReference type="InterPro" id="IPR037402">
    <property type="entry name" value="YidZ_PBP2"/>
</dbReference>
<organism evidence="6 7">
    <name type="scientific">Exilibacterium tricleocarpae</name>
    <dbReference type="NCBI Taxonomy" id="2591008"/>
    <lineage>
        <taxon>Bacteria</taxon>
        <taxon>Pseudomonadati</taxon>
        <taxon>Pseudomonadota</taxon>
        <taxon>Gammaproteobacteria</taxon>
        <taxon>Cellvibrionales</taxon>
        <taxon>Cellvibrionaceae</taxon>
        <taxon>Exilibacterium</taxon>
    </lineage>
</organism>
<proteinExistence type="inferred from homology"/>
<gene>
    <name evidence="6" type="ORF">FKG94_12565</name>
</gene>
<dbReference type="RefSeq" id="WP_142904681.1">
    <property type="nucleotide sequence ID" value="NZ_ML660093.1"/>
</dbReference>
<dbReference type="EMBL" id="VHSG01000012">
    <property type="protein sequence ID" value="TQV78846.1"/>
    <property type="molecule type" value="Genomic_DNA"/>
</dbReference>
<evidence type="ECO:0000256" key="3">
    <source>
        <dbReference type="ARBA" id="ARBA00023125"/>
    </source>
</evidence>
<dbReference type="InterPro" id="IPR036388">
    <property type="entry name" value="WH-like_DNA-bd_sf"/>
</dbReference>
<dbReference type="Pfam" id="PF00126">
    <property type="entry name" value="HTH_1"/>
    <property type="match status" value="1"/>
</dbReference>
<dbReference type="GO" id="GO:0003700">
    <property type="term" value="F:DNA-binding transcription factor activity"/>
    <property type="evidence" value="ECO:0007669"/>
    <property type="project" value="InterPro"/>
</dbReference>
<sequence>MNLRSVDLNLLTIFDAIMTERKMSAAADKIGMSQPAMSAAVARLRLTLNDELFIRTGSGVKPTPRALELERPIRRILDLVSETVTQSVTFDHQKTDRVFTLASVDYGGIVVVPQLLRRLQAEASAVRINIWPQYEADLKDLMHFGSVDFAVDNIPLLEDDFHIEILCREPGYCLARRDHPKIQQSLSMEQFLQTEQVALYPKDKRISLLDQHLLANGLRRRHGMRVASFFNMPYIVAESNMICTLPEKVARHFAALFDLQLLPAPLDDWRAPVYLMWHSSLHGDPGHQWVRDIILGMYRQDTQGVDA</sequence>
<dbReference type="Gene3D" id="1.10.10.10">
    <property type="entry name" value="Winged helix-like DNA-binding domain superfamily/Winged helix DNA-binding domain"/>
    <property type="match status" value="1"/>
</dbReference>
<dbReference type="PROSITE" id="PS50931">
    <property type="entry name" value="HTH_LYSR"/>
    <property type="match status" value="1"/>
</dbReference>
<dbReference type="InterPro" id="IPR036390">
    <property type="entry name" value="WH_DNA-bd_sf"/>
</dbReference>
<dbReference type="SUPFAM" id="SSF53850">
    <property type="entry name" value="Periplasmic binding protein-like II"/>
    <property type="match status" value="1"/>
</dbReference>
<keyword evidence="3" id="KW-0238">DNA-binding</keyword>
<dbReference type="PANTHER" id="PTHR30118:SF6">
    <property type="entry name" value="HTH-TYPE TRANSCRIPTIONAL REGULATOR LEUO"/>
    <property type="match status" value="1"/>
</dbReference>
<evidence type="ECO:0000313" key="6">
    <source>
        <dbReference type="EMBL" id="TQV78846.1"/>
    </source>
</evidence>
<keyword evidence="4" id="KW-0804">Transcription</keyword>
<dbReference type="OrthoDB" id="8720143at2"/>
<comment type="similarity">
    <text evidence="1">Belongs to the LysR transcriptional regulatory family.</text>
</comment>
<dbReference type="SUPFAM" id="SSF46785">
    <property type="entry name" value="Winged helix' DNA-binding domain"/>
    <property type="match status" value="1"/>
</dbReference>
<dbReference type="Proteomes" id="UP000319732">
    <property type="component" value="Unassembled WGS sequence"/>
</dbReference>
<dbReference type="Gene3D" id="3.40.190.10">
    <property type="entry name" value="Periplasmic binding protein-like II"/>
    <property type="match status" value="2"/>
</dbReference>
<name>A0A545TNR2_9GAMM</name>
<dbReference type="CDD" id="cd08417">
    <property type="entry name" value="PBP2_Nitroaromatics_like"/>
    <property type="match status" value="1"/>
</dbReference>
<dbReference type="GO" id="GO:0003677">
    <property type="term" value="F:DNA binding"/>
    <property type="evidence" value="ECO:0007669"/>
    <property type="project" value="UniProtKB-KW"/>
</dbReference>
<keyword evidence="7" id="KW-1185">Reference proteome</keyword>
<dbReference type="AlphaFoldDB" id="A0A545TNR2"/>
<dbReference type="InterPro" id="IPR005119">
    <property type="entry name" value="LysR_subst-bd"/>
</dbReference>
<keyword evidence="2" id="KW-0805">Transcription regulation</keyword>
<evidence type="ECO:0000256" key="4">
    <source>
        <dbReference type="ARBA" id="ARBA00023163"/>
    </source>
</evidence>
<accession>A0A545TNR2</accession>
<comment type="caution">
    <text evidence="6">The sequence shown here is derived from an EMBL/GenBank/DDBJ whole genome shotgun (WGS) entry which is preliminary data.</text>
</comment>